<proteinExistence type="predicted"/>
<protein>
    <submittedName>
        <fullName evidence="2">Uncharacterized protein</fullName>
    </submittedName>
</protein>
<evidence type="ECO:0000256" key="1">
    <source>
        <dbReference type="SAM" id="MobiDB-lite"/>
    </source>
</evidence>
<feature type="region of interest" description="Disordered" evidence="1">
    <location>
        <begin position="1"/>
        <end position="29"/>
    </location>
</feature>
<organism evidence="2 3">
    <name type="scientific">Haemaphysalis longicornis</name>
    <name type="common">Bush tick</name>
    <dbReference type="NCBI Taxonomy" id="44386"/>
    <lineage>
        <taxon>Eukaryota</taxon>
        <taxon>Metazoa</taxon>
        <taxon>Ecdysozoa</taxon>
        <taxon>Arthropoda</taxon>
        <taxon>Chelicerata</taxon>
        <taxon>Arachnida</taxon>
        <taxon>Acari</taxon>
        <taxon>Parasitiformes</taxon>
        <taxon>Ixodida</taxon>
        <taxon>Ixodoidea</taxon>
        <taxon>Ixodidae</taxon>
        <taxon>Haemaphysalinae</taxon>
        <taxon>Haemaphysalis</taxon>
    </lineage>
</organism>
<keyword evidence="3" id="KW-1185">Reference proteome</keyword>
<dbReference type="VEuPathDB" id="VectorBase:HLOH_042650"/>
<dbReference type="AlphaFoldDB" id="A0A9J6FPP7"/>
<dbReference type="Proteomes" id="UP000821853">
    <property type="component" value="Unassembled WGS sequence"/>
</dbReference>
<evidence type="ECO:0000313" key="2">
    <source>
        <dbReference type="EMBL" id="KAH9365045.1"/>
    </source>
</evidence>
<comment type="caution">
    <text evidence="2">The sequence shown here is derived from an EMBL/GenBank/DDBJ whole genome shotgun (WGS) entry which is preliminary data.</text>
</comment>
<dbReference type="OrthoDB" id="412981at2759"/>
<dbReference type="EMBL" id="JABSTR010000003">
    <property type="protein sequence ID" value="KAH9365045.1"/>
    <property type="molecule type" value="Genomic_DNA"/>
</dbReference>
<reference evidence="2 3" key="1">
    <citation type="journal article" date="2020" name="Cell">
        <title>Large-Scale Comparative Analyses of Tick Genomes Elucidate Their Genetic Diversity and Vector Capacities.</title>
        <authorList>
            <consortium name="Tick Genome and Microbiome Consortium (TIGMIC)"/>
            <person name="Jia N."/>
            <person name="Wang J."/>
            <person name="Shi W."/>
            <person name="Du L."/>
            <person name="Sun Y."/>
            <person name="Zhan W."/>
            <person name="Jiang J.F."/>
            <person name="Wang Q."/>
            <person name="Zhang B."/>
            <person name="Ji P."/>
            <person name="Bell-Sakyi L."/>
            <person name="Cui X.M."/>
            <person name="Yuan T.T."/>
            <person name="Jiang B.G."/>
            <person name="Yang W.F."/>
            <person name="Lam T.T."/>
            <person name="Chang Q.C."/>
            <person name="Ding S.J."/>
            <person name="Wang X.J."/>
            <person name="Zhu J.G."/>
            <person name="Ruan X.D."/>
            <person name="Zhao L."/>
            <person name="Wei J.T."/>
            <person name="Ye R.Z."/>
            <person name="Que T.C."/>
            <person name="Du C.H."/>
            <person name="Zhou Y.H."/>
            <person name="Cheng J.X."/>
            <person name="Dai P.F."/>
            <person name="Guo W.B."/>
            <person name="Han X.H."/>
            <person name="Huang E.J."/>
            <person name="Li L.F."/>
            <person name="Wei W."/>
            <person name="Gao Y.C."/>
            <person name="Liu J.Z."/>
            <person name="Shao H.Z."/>
            <person name="Wang X."/>
            <person name="Wang C.C."/>
            <person name="Yang T.C."/>
            <person name="Huo Q.B."/>
            <person name="Li W."/>
            <person name="Chen H.Y."/>
            <person name="Chen S.E."/>
            <person name="Zhou L.G."/>
            <person name="Ni X.B."/>
            <person name="Tian J.H."/>
            <person name="Sheng Y."/>
            <person name="Liu T."/>
            <person name="Pan Y.S."/>
            <person name="Xia L.Y."/>
            <person name="Li J."/>
            <person name="Zhao F."/>
            <person name="Cao W.C."/>
        </authorList>
    </citation>
    <scope>NUCLEOTIDE SEQUENCE [LARGE SCALE GENOMIC DNA]</scope>
    <source>
        <strain evidence="2">HaeL-2018</strain>
    </source>
</reference>
<name>A0A9J6FPP7_HAELO</name>
<gene>
    <name evidence="2" type="ORF">HPB48_018093</name>
</gene>
<accession>A0A9J6FPP7</accession>
<sequence length="82" mass="9313">MVQQTHSERTPTLPGYRTHAVPPSARTSSKGAAQRVCTFVWKGITYISHDRCLDQDTALELWATEVVVGRKKQEKRLYIVNV</sequence>
<evidence type="ECO:0000313" key="3">
    <source>
        <dbReference type="Proteomes" id="UP000821853"/>
    </source>
</evidence>